<reference evidence="1 2" key="1">
    <citation type="journal article" date="2018" name="Cell">
        <title>The Chara Genome: Secondary Complexity and Implications for Plant Terrestrialization.</title>
        <authorList>
            <person name="Nishiyama T."/>
            <person name="Sakayama H."/>
            <person name="Vries J.D."/>
            <person name="Buschmann H."/>
            <person name="Saint-Marcoux D."/>
            <person name="Ullrich K.K."/>
            <person name="Haas F.B."/>
            <person name="Vanderstraeten L."/>
            <person name="Becker D."/>
            <person name="Lang D."/>
            <person name="Vosolsobe S."/>
            <person name="Rombauts S."/>
            <person name="Wilhelmsson P.K.I."/>
            <person name="Janitza P."/>
            <person name="Kern R."/>
            <person name="Heyl A."/>
            <person name="Rumpler F."/>
            <person name="Villalobos L.I.A.C."/>
            <person name="Clay J.M."/>
            <person name="Skokan R."/>
            <person name="Toyoda A."/>
            <person name="Suzuki Y."/>
            <person name="Kagoshima H."/>
            <person name="Schijlen E."/>
            <person name="Tajeshwar N."/>
            <person name="Catarino B."/>
            <person name="Hetherington A.J."/>
            <person name="Saltykova A."/>
            <person name="Bonnot C."/>
            <person name="Breuninger H."/>
            <person name="Symeonidi A."/>
            <person name="Radhakrishnan G.V."/>
            <person name="Van Nieuwerburgh F."/>
            <person name="Deforce D."/>
            <person name="Chang C."/>
            <person name="Karol K.G."/>
            <person name="Hedrich R."/>
            <person name="Ulvskov P."/>
            <person name="Glockner G."/>
            <person name="Delwiche C.F."/>
            <person name="Petrasek J."/>
            <person name="Van de Peer Y."/>
            <person name="Friml J."/>
            <person name="Beilby M."/>
            <person name="Dolan L."/>
            <person name="Kohara Y."/>
            <person name="Sugano S."/>
            <person name="Fujiyama A."/>
            <person name="Delaux P.-M."/>
            <person name="Quint M."/>
            <person name="TheiBen G."/>
            <person name="Hagemann M."/>
            <person name="Harholt J."/>
            <person name="Dunand C."/>
            <person name="Zachgo S."/>
            <person name="Langdale J."/>
            <person name="Maumus F."/>
            <person name="Straeten D.V.D."/>
            <person name="Gould S.B."/>
            <person name="Rensing S.A."/>
        </authorList>
    </citation>
    <scope>NUCLEOTIDE SEQUENCE [LARGE SCALE GENOMIC DNA]</scope>
    <source>
        <strain evidence="1 2">S276</strain>
    </source>
</reference>
<evidence type="ECO:0000313" key="1">
    <source>
        <dbReference type="EMBL" id="GBG92038.1"/>
    </source>
</evidence>
<name>A0A388MBU2_CHABU</name>
<dbReference type="AlphaFoldDB" id="A0A388MBU2"/>
<dbReference type="Proteomes" id="UP000265515">
    <property type="component" value="Unassembled WGS sequence"/>
</dbReference>
<gene>
    <name evidence="1" type="ORF">CBR_g54158</name>
</gene>
<dbReference type="Gramene" id="GBG92038">
    <property type="protein sequence ID" value="GBG92038"/>
    <property type="gene ID" value="CBR_g54158"/>
</dbReference>
<organism evidence="1 2">
    <name type="scientific">Chara braunii</name>
    <name type="common">Braun's stonewort</name>
    <dbReference type="NCBI Taxonomy" id="69332"/>
    <lineage>
        <taxon>Eukaryota</taxon>
        <taxon>Viridiplantae</taxon>
        <taxon>Streptophyta</taxon>
        <taxon>Charophyceae</taxon>
        <taxon>Charales</taxon>
        <taxon>Characeae</taxon>
        <taxon>Chara</taxon>
    </lineage>
</organism>
<proteinExistence type="predicted"/>
<keyword evidence="2" id="KW-1185">Reference proteome</keyword>
<evidence type="ECO:0000313" key="2">
    <source>
        <dbReference type="Proteomes" id="UP000265515"/>
    </source>
</evidence>
<dbReference type="EMBL" id="BFEA01000989">
    <property type="protein sequence ID" value="GBG92038.1"/>
    <property type="molecule type" value="Genomic_DNA"/>
</dbReference>
<comment type="caution">
    <text evidence="1">The sequence shown here is derived from an EMBL/GenBank/DDBJ whole genome shotgun (WGS) entry which is preliminary data.</text>
</comment>
<protein>
    <submittedName>
        <fullName evidence="1">Uncharacterized protein</fullName>
    </submittedName>
</protein>
<sequence length="436" mass="49153">MHNTVQCRKCRTRFAPWRHMDRRALNAAGGEPPSVHVAERSENLGTGQGVEWRDGLRTPHCHLTEADVPWRSFAEDGDGAAQLGVDDDDGAAQQSCHQAGLKAGNGTVNRAADLRGSFLAAPCSSVFGATFRLTAPYHPAAKWHCDAQIGRFAQGFHCRLDCGARHCSLDSVHTQLIIDAMMTAYSQASKTYKLPILKLAPLGLEKPKPGVRAQRLKPEDWKDELADQYYYYAVAGQHNAGVARTLLGTDVAVRYHFERWPTRMVYFSNADFEGYFLVSTEDNKKDLKAPPRQQKLSMKDIRWCWKEKGYPRVVMGNPSGKQAQVESWRRFCEDALQKTLYNHLWTLADNKTEQGIRKQNAALRSYFPLAMAEESVWKMGMEFFEKWETGRLLAPEGAKWIEKKKKVKGVKAGVSHIENNKTGRKEVVYNIPVEAP</sequence>
<accession>A0A388MBU2</accession>